<organism evidence="1">
    <name type="scientific">uncultured Pleomorphomonas sp</name>
    <dbReference type="NCBI Taxonomy" id="442121"/>
    <lineage>
        <taxon>Bacteria</taxon>
        <taxon>Pseudomonadati</taxon>
        <taxon>Pseudomonadota</taxon>
        <taxon>Alphaproteobacteria</taxon>
        <taxon>Hyphomicrobiales</taxon>
        <taxon>Pleomorphomonadaceae</taxon>
        <taxon>Pleomorphomonas</taxon>
        <taxon>environmental samples</taxon>
    </lineage>
</organism>
<evidence type="ECO:0000313" key="1">
    <source>
        <dbReference type="EMBL" id="SCM71748.1"/>
    </source>
</evidence>
<proteinExistence type="predicted"/>
<reference evidence="1" key="1">
    <citation type="submission" date="2016-08" db="EMBL/GenBank/DDBJ databases">
        <authorList>
            <person name="Seilhamer J.J."/>
        </authorList>
    </citation>
    <scope>NUCLEOTIDE SEQUENCE</scope>
    <source>
        <strain evidence="1">86</strain>
    </source>
</reference>
<name>A0A212L2J4_9HYPH</name>
<gene>
    <name evidence="1" type="ORF">KL86PLE_100326</name>
</gene>
<dbReference type="EMBL" id="FMJD01000002">
    <property type="protein sequence ID" value="SCM71748.1"/>
    <property type="molecule type" value="Genomic_DNA"/>
</dbReference>
<protein>
    <submittedName>
        <fullName evidence="1">Uncharacterized protein</fullName>
    </submittedName>
</protein>
<accession>A0A212L2J4</accession>
<sequence length="47" mass="5084">MGGGLPVALFCPLAVGIHPPLCLVCPLYRGNKILIYLYNSLYSYAKA</sequence>
<dbReference type="AlphaFoldDB" id="A0A212L2J4"/>